<proteinExistence type="predicted"/>
<reference evidence="10 11" key="1">
    <citation type="submission" date="2020-02" db="EMBL/GenBank/DDBJ databases">
        <title>Draft genome sequence of Lactococcus sp. Hs30E4-3.</title>
        <authorList>
            <person name="Noda S."/>
            <person name="Yuki M."/>
            <person name="Ohkuma M."/>
        </authorList>
    </citation>
    <scope>NUCLEOTIDE SEQUENCE [LARGE SCALE GENOMIC DNA]</scope>
    <source>
        <strain evidence="10 11">Hs30E4-3</strain>
    </source>
</reference>
<dbReference type="PROSITE" id="PS50109">
    <property type="entry name" value="HIS_KIN"/>
    <property type="match status" value="1"/>
</dbReference>
<dbReference type="InterPro" id="IPR036097">
    <property type="entry name" value="HisK_dim/P_sf"/>
</dbReference>
<name>A0A6A0BB68_9LACT</name>
<feature type="transmembrane region" description="Helical" evidence="8">
    <location>
        <begin position="25"/>
        <end position="44"/>
    </location>
</feature>
<comment type="caution">
    <text evidence="10">The sequence shown here is derived from an EMBL/GenBank/DDBJ whole genome shotgun (WGS) entry which is preliminary data.</text>
</comment>
<dbReference type="EC" id="2.7.13.3" evidence="3"/>
<dbReference type="SUPFAM" id="SSF47384">
    <property type="entry name" value="Homodimeric domain of signal transducing histidine kinase"/>
    <property type="match status" value="1"/>
</dbReference>
<organism evidence="10 11">
    <name type="scientific">Pseudolactococcus hodotermopsidis</name>
    <dbReference type="NCBI Taxonomy" id="2709157"/>
    <lineage>
        <taxon>Bacteria</taxon>
        <taxon>Bacillati</taxon>
        <taxon>Bacillota</taxon>
        <taxon>Bacilli</taxon>
        <taxon>Lactobacillales</taxon>
        <taxon>Streptococcaceae</taxon>
        <taxon>Pseudolactococcus</taxon>
    </lineage>
</organism>
<dbReference type="InterPro" id="IPR036890">
    <property type="entry name" value="HATPase_C_sf"/>
</dbReference>
<dbReference type="SMART" id="SM00387">
    <property type="entry name" value="HATPase_c"/>
    <property type="match status" value="1"/>
</dbReference>
<evidence type="ECO:0000256" key="2">
    <source>
        <dbReference type="ARBA" id="ARBA00004370"/>
    </source>
</evidence>
<evidence type="ECO:0000313" key="11">
    <source>
        <dbReference type="Proteomes" id="UP000480303"/>
    </source>
</evidence>
<evidence type="ECO:0000256" key="6">
    <source>
        <dbReference type="ARBA" id="ARBA00022777"/>
    </source>
</evidence>
<keyword evidence="11" id="KW-1185">Reference proteome</keyword>
<keyword evidence="4" id="KW-0597">Phosphoprotein</keyword>
<dbReference type="GO" id="GO:0000155">
    <property type="term" value="F:phosphorelay sensor kinase activity"/>
    <property type="evidence" value="ECO:0007669"/>
    <property type="project" value="InterPro"/>
</dbReference>
<keyword evidence="8" id="KW-1133">Transmembrane helix</keyword>
<dbReference type="GO" id="GO:0005886">
    <property type="term" value="C:plasma membrane"/>
    <property type="evidence" value="ECO:0007669"/>
    <property type="project" value="TreeGrafter"/>
</dbReference>
<dbReference type="Pfam" id="PF00512">
    <property type="entry name" value="HisKA"/>
    <property type="match status" value="1"/>
</dbReference>
<dbReference type="Gene3D" id="1.10.287.130">
    <property type="match status" value="1"/>
</dbReference>
<keyword evidence="8" id="KW-0472">Membrane</keyword>
<dbReference type="Gene3D" id="3.30.565.10">
    <property type="entry name" value="Histidine kinase-like ATPase, C-terminal domain"/>
    <property type="match status" value="1"/>
</dbReference>
<comment type="catalytic activity">
    <reaction evidence="1">
        <text>ATP + protein L-histidine = ADP + protein N-phospho-L-histidine.</text>
        <dbReference type="EC" id="2.7.13.3"/>
    </reaction>
</comment>
<dbReference type="SUPFAM" id="SSF55874">
    <property type="entry name" value="ATPase domain of HSP90 chaperone/DNA topoisomerase II/histidine kinase"/>
    <property type="match status" value="1"/>
</dbReference>
<dbReference type="RefSeq" id="WP_172208883.1">
    <property type="nucleotide sequence ID" value="NZ_BLLI01000033.1"/>
</dbReference>
<keyword evidence="6 10" id="KW-0418">Kinase</keyword>
<dbReference type="GO" id="GO:0004721">
    <property type="term" value="F:phosphoprotein phosphatase activity"/>
    <property type="evidence" value="ECO:0007669"/>
    <property type="project" value="TreeGrafter"/>
</dbReference>
<keyword evidence="5" id="KW-0808">Transferase</keyword>
<evidence type="ECO:0000256" key="8">
    <source>
        <dbReference type="SAM" id="Phobius"/>
    </source>
</evidence>
<dbReference type="AlphaFoldDB" id="A0A6A0BB68"/>
<evidence type="ECO:0000256" key="5">
    <source>
        <dbReference type="ARBA" id="ARBA00022679"/>
    </source>
</evidence>
<dbReference type="PANTHER" id="PTHR45453:SF1">
    <property type="entry name" value="PHOSPHATE REGULON SENSOR PROTEIN PHOR"/>
    <property type="match status" value="1"/>
</dbReference>
<dbReference type="Proteomes" id="UP000480303">
    <property type="component" value="Unassembled WGS sequence"/>
</dbReference>
<evidence type="ECO:0000313" key="10">
    <source>
        <dbReference type="EMBL" id="GFH42650.1"/>
    </source>
</evidence>
<evidence type="ECO:0000256" key="3">
    <source>
        <dbReference type="ARBA" id="ARBA00012438"/>
    </source>
</evidence>
<keyword evidence="8" id="KW-0812">Transmembrane</keyword>
<dbReference type="InterPro" id="IPR003594">
    <property type="entry name" value="HATPase_dom"/>
</dbReference>
<feature type="domain" description="Histidine kinase" evidence="9">
    <location>
        <begin position="241"/>
        <end position="454"/>
    </location>
</feature>
<dbReference type="SMART" id="SM00388">
    <property type="entry name" value="HisKA"/>
    <property type="match status" value="1"/>
</dbReference>
<evidence type="ECO:0000256" key="4">
    <source>
        <dbReference type="ARBA" id="ARBA00022553"/>
    </source>
</evidence>
<dbReference type="InterPro" id="IPR005467">
    <property type="entry name" value="His_kinase_dom"/>
</dbReference>
<dbReference type="PANTHER" id="PTHR45453">
    <property type="entry name" value="PHOSPHATE REGULON SENSOR PROTEIN PHOR"/>
    <property type="match status" value="1"/>
</dbReference>
<dbReference type="PRINTS" id="PR00344">
    <property type="entry name" value="BCTRLSENSOR"/>
</dbReference>
<dbReference type="InterPro" id="IPR003661">
    <property type="entry name" value="HisK_dim/P_dom"/>
</dbReference>
<dbReference type="CDD" id="cd00075">
    <property type="entry name" value="HATPase"/>
    <property type="match status" value="1"/>
</dbReference>
<dbReference type="InterPro" id="IPR050351">
    <property type="entry name" value="BphY/WalK/GraS-like"/>
</dbReference>
<evidence type="ECO:0000256" key="1">
    <source>
        <dbReference type="ARBA" id="ARBA00000085"/>
    </source>
</evidence>
<protein>
    <recommendedName>
        <fullName evidence="3">histidine kinase</fullName>
        <ecNumber evidence="3">2.7.13.3</ecNumber>
    </recommendedName>
</protein>
<dbReference type="InterPro" id="IPR004358">
    <property type="entry name" value="Sig_transdc_His_kin-like_C"/>
</dbReference>
<gene>
    <name evidence="10" type="primary">kinF</name>
    <name evidence="10" type="ORF">Hs30E_12010</name>
</gene>
<keyword evidence="7" id="KW-0902">Two-component regulatory system</keyword>
<dbReference type="Pfam" id="PF02518">
    <property type="entry name" value="HATPase_c"/>
    <property type="match status" value="1"/>
</dbReference>
<dbReference type="CDD" id="cd00082">
    <property type="entry name" value="HisKA"/>
    <property type="match status" value="1"/>
</dbReference>
<comment type="subcellular location">
    <subcellularLocation>
        <location evidence="2">Membrane</location>
    </subcellularLocation>
</comment>
<dbReference type="GO" id="GO:0016036">
    <property type="term" value="P:cellular response to phosphate starvation"/>
    <property type="evidence" value="ECO:0007669"/>
    <property type="project" value="TreeGrafter"/>
</dbReference>
<accession>A0A6A0BB68</accession>
<dbReference type="FunFam" id="3.30.565.10:FF:000006">
    <property type="entry name" value="Sensor histidine kinase WalK"/>
    <property type="match status" value="1"/>
</dbReference>
<evidence type="ECO:0000259" key="9">
    <source>
        <dbReference type="PROSITE" id="PS50109"/>
    </source>
</evidence>
<dbReference type="EMBL" id="BLLI01000033">
    <property type="protein sequence ID" value="GFH42650.1"/>
    <property type="molecule type" value="Genomic_DNA"/>
</dbReference>
<evidence type="ECO:0000256" key="7">
    <source>
        <dbReference type="ARBA" id="ARBA00023012"/>
    </source>
</evidence>
<sequence>MKKIIKKWQKKNNIKSFLKSDGKNFLQFFVVFTAIFVALSVIILQTLTTGIYKSTDESIKNLSENHEQLVMNARHDYDIATFFVHEVLPENSENGENAITHIQEVSNFSPNQTTLFYDKNGHILKSDNERVTIADSIKFRPATINKLRNIIVKNPYNGADLLYRTILLKADLTGLQTNIAYIQILVNVDQLADSLARSKIIILTTMIAFWFISLGASIYLSKWSMKPVISAYEKQKNFVENASHELRTPLAILQNRLELLFQKPNATIIDQSENISQSLAEVRNMRLLTSNLLNLAKRDDGLKVELSEVDKKYFETIFDNYALLAENSNRQFTSSVQFFGKVKLDQALIKQLLTILFDNAVKYSDTDSQINIKVEKSSQSLTITTTDNGFGISDADKKKIFDRFYRVDKARTRQKGGFGLGLSLAKQIVTACGGKIDVQDNQPKGTKFIVKLKV</sequence>
<feature type="transmembrane region" description="Helical" evidence="8">
    <location>
        <begin position="200"/>
        <end position="220"/>
    </location>
</feature>